<evidence type="ECO:0000256" key="7">
    <source>
        <dbReference type="SAM" id="MobiDB-lite"/>
    </source>
</evidence>
<dbReference type="GO" id="GO:0006508">
    <property type="term" value="P:proteolysis"/>
    <property type="evidence" value="ECO:0007669"/>
    <property type="project" value="UniProtKB-KW"/>
</dbReference>
<dbReference type="SMART" id="SM00745">
    <property type="entry name" value="MIT"/>
    <property type="match status" value="2"/>
</dbReference>
<keyword evidence="10" id="KW-1185">Reference proteome</keyword>
<dbReference type="Gene3D" id="1.20.58.80">
    <property type="entry name" value="Phosphotransferase system, lactose/cellobiose-type IIA subunit"/>
    <property type="match status" value="2"/>
</dbReference>
<feature type="active site" evidence="5 6">
    <location>
        <position position="479"/>
    </location>
</feature>
<dbReference type="OMA" id="GDYRRGC"/>
<organism evidence="9 10">
    <name type="scientific">Toxocara canis</name>
    <name type="common">Canine roundworm</name>
    <dbReference type="NCBI Taxonomy" id="6265"/>
    <lineage>
        <taxon>Eukaryota</taxon>
        <taxon>Metazoa</taxon>
        <taxon>Ecdysozoa</taxon>
        <taxon>Nematoda</taxon>
        <taxon>Chromadorea</taxon>
        <taxon>Rhabditida</taxon>
        <taxon>Spirurina</taxon>
        <taxon>Ascaridomorpha</taxon>
        <taxon>Ascaridoidea</taxon>
        <taxon>Toxocaridae</taxon>
        <taxon>Toxocara</taxon>
    </lineage>
</organism>
<feature type="region of interest" description="Disordered" evidence="7">
    <location>
        <begin position="171"/>
        <end position="207"/>
    </location>
</feature>
<evidence type="ECO:0000256" key="2">
    <source>
        <dbReference type="ARBA" id="ARBA00022670"/>
    </source>
</evidence>
<dbReference type="STRING" id="6265.A0A0B2W5Z6"/>
<evidence type="ECO:0000256" key="6">
    <source>
        <dbReference type="PROSITE-ProRule" id="PRU00239"/>
    </source>
</evidence>
<dbReference type="SUPFAM" id="SSF54001">
    <property type="entry name" value="Cysteine proteinases"/>
    <property type="match status" value="1"/>
</dbReference>
<evidence type="ECO:0000256" key="5">
    <source>
        <dbReference type="PIRSR" id="PIRSR622684-1"/>
    </source>
</evidence>
<dbReference type="InterPro" id="IPR036213">
    <property type="entry name" value="Calpain_III_sf"/>
</dbReference>
<keyword evidence="3 6" id="KW-0378">Hydrolase</keyword>
<dbReference type="Gene3D" id="2.60.120.380">
    <property type="match status" value="1"/>
</dbReference>
<evidence type="ECO:0000256" key="4">
    <source>
        <dbReference type="ARBA" id="ARBA00022807"/>
    </source>
</evidence>
<dbReference type="PRINTS" id="PR00704">
    <property type="entry name" value="CALPAIN"/>
</dbReference>
<dbReference type="SMART" id="SM00230">
    <property type="entry name" value="CysPc"/>
    <property type="match status" value="1"/>
</dbReference>
<sequence length="741" mass="84314">MDDATHSAEKAIAYDKAGRYDAAIYFYVDAANTILELVRQKKVPPTFRTNAEGYISRAEFLKVQRTSMVSSNIKSEHQVNLERAEFLLYQALDADEAGHVSEAITLYSEAVELCLQSASSCDADTKIKLRQLAKRALDRAEILKESVEKGKVAKHDLSLDLPEVPADELSHLKLENRSPGSSSSGSTKPTLRRKTTTDQGGDNRLGKDELEVLATTSTINGRQYVPFLEVDLKERFAYPVPFTDRHGLLVLADKQRQRLSKWMRPNEIMQSPVIIEQIDSGAIKQTVVSDCSFIASLSISARYERRFGKRLVTSIIFPQNKRGEPIPNPCGKYMIKLHINGVWRKVVIDDLFPIGEHGDFLCSYSQNRNELWVSLLEKAYMKVMGGYDFPGSNSSIDMHALTGWIPERIAIRKESKDFDADAVFEKLLTRFHQGHCLVTLATGNMSQVEADRSGLVDAHAYAVLDLRKVLGKRMLLVKNPWTHLRWKGRYSEKDTLNWTPELRQALNYNPADAQQFDDGVFWIDYESVCHFFDVFYVNWDPSIFKHTYGLHAKWSAGVGPVKDLYTVADNPQYALTVKNTNGSSAVWILLTRHITDKRDFADNREFITVMVYKSGKKVYLPFDPKPLMEPIRINSPHYLCQMIVKEPGVQKYTLVVAQHEKMHTIYYTLRVYSTAEFRLQKIKVPYTSKKKETGEWKGKTAGGCGNGPSRETYMYAFFLKYFIICYFSSFHNLSIQPVGIG</sequence>
<dbReference type="SUPFAM" id="SSF116846">
    <property type="entry name" value="MIT domain"/>
    <property type="match status" value="2"/>
</dbReference>
<accession>A0A0B2W5Z6</accession>
<dbReference type="CDD" id="cd00044">
    <property type="entry name" value="CysPc"/>
    <property type="match status" value="1"/>
</dbReference>
<dbReference type="SUPFAM" id="SSF49758">
    <property type="entry name" value="Calpain large subunit, middle domain (domain III)"/>
    <property type="match status" value="1"/>
</dbReference>
<proteinExistence type="inferred from homology"/>
<evidence type="ECO:0000256" key="1">
    <source>
        <dbReference type="ARBA" id="ARBA00007623"/>
    </source>
</evidence>
<dbReference type="PROSITE" id="PS50203">
    <property type="entry name" value="CALPAIN_CAT"/>
    <property type="match status" value="1"/>
</dbReference>
<comment type="similarity">
    <text evidence="1">Belongs to the peptidase C2 family.</text>
</comment>
<feature type="active site" evidence="5 6">
    <location>
        <position position="459"/>
    </location>
</feature>
<dbReference type="PANTHER" id="PTHR46143">
    <property type="entry name" value="CALPAIN-7"/>
    <property type="match status" value="1"/>
</dbReference>
<reference evidence="9 10" key="1">
    <citation type="submission" date="2014-11" db="EMBL/GenBank/DDBJ databases">
        <title>Genetic blueprint of the zoonotic pathogen Toxocara canis.</title>
        <authorList>
            <person name="Zhu X.-Q."/>
            <person name="Korhonen P.K."/>
            <person name="Cai H."/>
            <person name="Young N.D."/>
            <person name="Nejsum P."/>
            <person name="von Samson-Himmelstjerna G."/>
            <person name="Boag P.R."/>
            <person name="Tan P."/>
            <person name="Li Q."/>
            <person name="Min J."/>
            <person name="Yang Y."/>
            <person name="Wang X."/>
            <person name="Fang X."/>
            <person name="Hall R.S."/>
            <person name="Hofmann A."/>
            <person name="Sternberg P.W."/>
            <person name="Jex A.R."/>
            <person name="Gasser R.B."/>
        </authorList>
    </citation>
    <scope>NUCLEOTIDE SEQUENCE [LARGE SCALE GENOMIC DNA]</scope>
    <source>
        <strain evidence="9">PN_DK_2014</strain>
    </source>
</reference>
<dbReference type="EMBL" id="JPKZ01000134">
    <property type="protein sequence ID" value="KHN88987.1"/>
    <property type="molecule type" value="Genomic_DNA"/>
</dbReference>
<dbReference type="InterPro" id="IPR038765">
    <property type="entry name" value="Papain-like_cys_pep_sf"/>
</dbReference>
<protein>
    <submittedName>
        <fullName evidence="9">Calpain-7</fullName>
    </submittedName>
</protein>
<evidence type="ECO:0000313" key="10">
    <source>
        <dbReference type="Proteomes" id="UP000031036"/>
    </source>
</evidence>
<feature type="domain" description="Calpain catalytic" evidence="8">
    <location>
        <begin position="261"/>
        <end position="541"/>
    </location>
</feature>
<evidence type="ECO:0000256" key="3">
    <source>
        <dbReference type="ARBA" id="ARBA00022801"/>
    </source>
</evidence>
<dbReference type="Pfam" id="PF00648">
    <property type="entry name" value="Peptidase_C2"/>
    <property type="match status" value="1"/>
</dbReference>
<dbReference type="GO" id="GO:0004198">
    <property type="term" value="F:calcium-dependent cysteine-type endopeptidase activity"/>
    <property type="evidence" value="ECO:0007669"/>
    <property type="project" value="InterPro"/>
</dbReference>
<evidence type="ECO:0000313" key="9">
    <source>
        <dbReference type="EMBL" id="KHN88987.1"/>
    </source>
</evidence>
<name>A0A0B2W5Z6_TOXCA</name>
<dbReference type="InterPro" id="IPR036181">
    <property type="entry name" value="MIT_dom_sf"/>
</dbReference>
<dbReference type="Proteomes" id="UP000031036">
    <property type="component" value="Unassembled WGS sequence"/>
</dbReference>
<comment type="caution">
    <text evidence="9">The sequence shown here is derived from an EMBL/GenBank/DDBJ whole genome shotgun (WGS) entry which is preliminary data.</text>
</comment>
<dbReference type="InterPro" id="IPR022684">
    <property type="entry name" value="Calpain_cysteine_protease"/>
</dbReference>
<keyword evidence="4 6" id="KW-0788">Thiol protease</keyword>
<evidence type="ECO:0000259" key="8">
    <source>
        <dbReference type="PROSITE" id="PS50203"/>
    </source>
</evidence>
<dbReference type="Pfam" id="PF04212">
    <property type="entry name" value="MIT"/>
    <property type="match status" value="2"/>
</dbReference>
<keyword evidence="2 6" id="KW-0645">Protease</keyword>
<dbReference type="PANTHER" id="PTHR46143:SF1">
    <property type="entry name" value="CALPAIN-7"/>
    <property type="match status" value="1"/>
</dbReference>
<dbReference type="OrthoDB" id="167576at2759"/>
<dbReference type="InterPro" id="IPR007330">
    <property type="entry name" value="MIT_dom"/>
</dbReference>
<dbReference type="InterPro" id="IPR001300">
    <property type="entry name" value="Peptidase_C2_calpain_cat"/>
</dbReference>
<feature type="active site" evidence="5 6">
    <location>
        <position position="291"/>
    </location>
</feature>
<dbReference type="Gene3D" id="3.90.70.10">
    <property type="entry name" value="Cysteine proteinases"/>
    <property type="match status" value="1"/>
</dbReference>
<dbReference type="InterPro" id="IPR051297">
    <property type="entry name" value="PalB/RIM13"/>
</dbReference>
<dbReference type="AlphaFoldDB" id="A0A0B2W5Z6"/>
<gene>
    <name evidence="9" type="primary">Capn7</name>
    <name evidence="9" type="ORF">Tcan_18986</name>
</gene>